<evidence type="ECO:0000256" key="5">
    <source>
        <dbReference type="ARBA" id="ARBA00037882"/>
    </source>
</evidence>
<feature type="domain" description="DinB-like" evidence="9">
    <location>
        <begin position="97"/>
        <end position="237"/>
    </location>
</feature>
<dbReference type="GO" id="GO:0032259">
    <property type="term" value="P:methylation"/>
    <property type="evidence" value="ECO:0007669"/>
    <property type="project" value="UniProtKB-KW"/>
</dbReference>
<dbReference type="GO" id="GO:0020037">
    <property type="term" value="F:heme binding"/>
    <property type="evidence" value="ECO:0007669"/>
    <property type="project" value="InterPro"/>
</dbReference>
<comment type="caution">
    <text evidence="10">The sequence shown here is derived from an EMBL/GenBank/DDBJ whole genome shotgun (WGS) entry which is preliminary data.</text>
</comment>
<evidence type="ECO:0000259" key="9">
    <source>
        <dbReference type="Pfam" id="PF12867"/>
    </source>
</evidence>
<dbReference type="InterPro" id="IPR024775">
    <property type="entry name" value="DinB-like"/>
</dbReference>
<accession>A0A179HE29</accession>
<keyword evidence="4 6" id="KW-0408">Iron</keyword>
<dbReference type="EMBL" id="LSBH01000001">
    <property type="protein sequence ID" value="OAQ87821.1"/>
    <property type="molecule type" value="Genomic_DNA"/>
</dbReference>
<evidence type="ECO:0000256" key="7">
    <source>
        <dbReference type="SAM" id="MobiDB-lite"/>
    </source>
</evidence>
<dbReference type="InterPro" id="IPR005532">
    <property type="entry name" value="SUMF_dom"/>
</dbReference>
<dbReference type="Pfam" id="PF01231">
    <property type="entry name" value="IDO"/>
    <property type="match status" value="1"/>
</dbReference>
<dbReference type="Gene3D" id="1.20.58.480">
    <property type="match status" value="1"/>
</dbReference>
<keyword evidence="10" id="KW-0808">Transferase</keyword>
<dbReference type="PANTHER" id="PTHR23150:SF26">
    <property type="entry name" value="GENERIC METHYLTRANSFERASE"/>
    <property type="match status" value="1"/>
</dbReference>
<dbReference type="InterPro" id="IPR000898">
    <property type="entry name" value="Indolamine_dOase"/>
</dbReference>
<dbReference type="InterPro" id="IPR051043">
    <property type="entry name" value="Sulfatase_Mod_Factor_Kinase"/>
</dbReference>
<evidence type="ECO:0000259" key="8">
    <source>
        <dbReference type="Pfam" id="PF03781"/>
    </source>
</evidence>
<evidence type="ECO:0000256" key="2">
    <source>
        <dbReference type="ARBA" id="ARBA00022723"/>
    </source>
</evidence>
<dbReference type="Gene3D" id="3.40.50.150">
    <property type="entry name" value="Vaccinia Virus protein VP39"/>
    <property type="match status" value="1"/>
</dbReference>
<dbReference type="InterPro" id="IPR016187">
    <property type="entry name" value="CTDL_fold"/>
</dbReference>
<comment type="similarity">
    <text evidence="1">Belongs to the indoleamine 2,3-dioxygenase family.</text>
</comment>
<reference evidence="10 11" key="1">
    <citation type="submission" date="2016-01" db="EMBL/GenBank/DDBJ databases">
        <title>Biosynthesis of antibiotic leucinostatins and their inhibition on Phytophthora in bio-control Purpureocillium lilacinum.</title>
        <authorList>
            <person name="Wang G."/>
            <person name="Liu Z."/>
            <person name="Lin R."/>
            <person name="Li E."/>
            <person name="Mao Z."/>
            <person name="Ling J."/>
            <person name="Yin W."/>
            <person name="Xie B."/>
        </authorList>
    </citation>
    <scope>NUCLEOTIDE SEQUENCE [LARGE SCALE GENOMIC DNA]</scope>
    <source>
        <strain evidence="10">PLBJ-1</strain>
    </source>
</reference>
<dbReference type="GO" id="GO:0046872">
    <property type="term" value="F:metal ion binding"/>
    <property type="evidence" value="ECO:0007669"/>
    <property type="project" value="UniProtKB-KW"/>
</dbReference>
<dbReference type="GO" id="GO:0120147">
    <property type="term" value="F:formylglycine-generating oxidase activity"/>
    <property type="evidence" value="ECO:0007669"/>
    <property type="project" value="TreeGrafter"/>
</dbReference>
<dbReference type="InterPro" id="IPR042095">
    <property type="entry name" value="SUMF_sf"/>
</dbReference>
<keyword evidence="10" id="KW-0489">Methyltransferase</keyword>
<name>A0A179HE29_PURLI</name>
<feature type="binding site" description="proximal binding residue" evidence="6">
    <location>
        <position position="1105"/>
    </location>
    <ligand>
        <name>heme b</name>
        <dbReference type="ChEBI" id="CHEBI:60344"/>
    </ligand>
    <ligandPart>
        <name>Fe</name>
        <dbReference type="ChEBI" id="CHEBI:18248"/>
    </ligandPart>
</feature>
<feature type="compositionally biased region" description="Polar residues" evidence="7">
    <location>
        <begin position="568"/>
        <end position="583"/>
    </location>
</feature>
<proteinExistence type="inferred from homology"/>
<dbReference type="AlphaFoldDB" id="A0A179HE29"/>
<evidence type="ECO:0000256" key="4">
    <source>
        <dbReference type="ARBA" id="ARBA00023004"/>
    </source>
</evidence>
<feature type="domain" description="Sulfatase-modifying factor enzyme-like" evidence="8">
    <location>
        <begin position="274"/>
        <end position="544"/>
    </location>
</feature>
<evidence type="ECO:0000313" key="10">
    <source>
        <dbReference type="EMBL" id="OAQ87821.1"/>
    </source>
</evidence>
<dbReference type="NCBIfam" id="TIGR04344">
    <property type="entry name" value="ovoA_Nterm"/>
    <property type="match status" value="1"/>
</dbReference>
<dbReference type="SUPFAM" id="SSF140959">
    <property type="entry name" value="Indolic compounds 2,3-dioxygenase-like"/>
    <property type="match status" value="1"/>
</dbReference>
<keyword evidence="6" id="KW-0349">Heme</keyword>
<evidence type="ECO:0000256" key="3">
    <source>
        <dbReference type="ARBA" id="ARBA00023002"/>
    </source>
</evidence>
<dbReference type="SUPFAM" id="SSF56436">
    <property type="entry name" value="C-type lectin-like"/>
    <property type="match status" value="1"/>
</dbReference>
<protein>
    <submittedName>
        <fullName evidence="10">Generic methyltransferase</fullName>
    </submittedName>
</protein>
<evidence type="ECO:0000256" key="6">
    <source>
        <dbReference type="PIRSR" id="PIRSR600898-1"/>
    </source>
</evidence>
<gene>
    <name evidence="10" type="ORF">VFPBJ_01862</name>
</gene>
<organism evidence="10 11">
    <name type="scientific">Purpureocillium lilacinum</name>
    <name type="common">Paecilomyces lilacinus</name>
    <dbReference type="NCBI Taxonomy" id="33203"/>
    <lineage>
        <taxon>Eukaryota</taxon>
        <taxon>Fungi</taxon>
        <taxon>Dikarya</taxon>
        <taxon>Ascomycota</taxon>
        <taxon>Pezizomycotina</taxon>
        <taxon>Sordariomycetes</taxon>
        <taxon>Hypocreomycetidae</taxon>
        <taxon>Hypocreales</taxon>
        <taxon>Ophiocordycipitaceae</taxon>
        <taxon>Purpureocillium</taxon>
    </lineage>
</organism>
<sequence length="1188" mass="132687">MLGDKGDTPLLLNKSPATGDVGVIVDHTGDTKRDIQASSNATSLRTAPHSLYRDERWFTGKAPYAGICPGVNDSGIISSLPLPNLATSGQPELLQYFDNTWTLQETLFAGLRTRAAFYRQPDHKLRHPLIFYYGHPAAFYINKLRVAGYLNSPINAHLEALLEAGVDENSWDDLAKDVTDWPAVEEVHEYRAKVYRLAREVIATTKFATELGRPINMDDPAWAIVMAFEHDRIHLETSSVLMRELPVDLVSRHPAWPGPTAAARTSREERLLPANEMVSVPAGEVSLGKPNDFPSFGWDNEYGSQRLKVGAFQASRYLISNGEFYDFVVSGGYRERRFWSDDGWGQVRLHNKKWPRFWVLDGPAGLHEYRLRTVFDVIPMAWDWPVCVNYHEAKAFCSWRSERSGTTLRIMTETEHHRMRDPLPDNPSCKDDMAMHSDGYQLARQGINLNLAFGSETPTDGSPLSASGFGDVFGNVWQWCEDAFAPLPGFAVHPYYEDFSTPFYEGQHQLLLGGSFIATGDEASIWGRIPFRPHFLQHSGIRLARSVAEPAGNGAGTRNGTGTRNGVRESNGTTVRNGVSSHSGDGDCDATRAFNQRMLLHYGSLAETVGPALPAVSWMELAHGFMQRVVNLLVETAQAQGLELRSALDVGCAVGGASFALTQHFSRVVGVDQDQVFIETARGMARAGNQAYQRYDRGQRVTNLLARLNTSVRPERVSFQLAEASILPTGIGSFDAVLAVDPLVDLPEEFQALESVLQQMPIRTASGKPGLIAEGRLAAVVDSELPDLTAQVDLYRDDLRVICALFRDYCFLASGYLLEPCHRRFMKSQEYGVGRPSLPKQIARPFVRCSEIAGFKPFLEFASYVLLNYRLDDPAKGMDFSNLRLVRAYEHGLDPSSSESGFILVHLSMVKLSGPLVHSTLKAFEAASKATTPLGTIEERTLLNEALSSMVQAVSNLNVLMKSIYERSKPSEYNNFRTFMFGIASESMFPNGVIYEGYNNDEPVFFRGETGANDAMIPLLDNFLQIPMPDTPLTEILHEFSEYRSCKHKAFLIFVKERSLELDIKKFALGSVAIADCEEMSDLVRESRSLWLQVLNQVREFRWRHWCLVKEYILKRSSHPTATGGSPIVTWLPNQLDAVLEDMVQVDATSREHDPRGLGKVCDGIMEVVFRQKDTLRKEVEKYCADRG</sequence>
<dbReference type="GO" id="GO:0008757">
    <property type="term" value="F:S-adenosylmethionine-dependent methyltransferase activity"/>
    <property type="evidence" value="ECO:0007669"/>
    <property type="project" value="InterPro"/>
</dbReference>
<dbReference type="GO" id="GO:0016702">
    <property type="term" value="F:oxidoreductase activity, acting on single donors with incorporation of molecular oxygen, incorporation of two atoms of oxygen"/>
    <property type="evidence" value="ECO:0007669"/>
    <property type="project" value="UniProtKB-ARBA"/>
</dbReference>
<dbReference type="Gene3D" id="3.90.1580.10">
    <property type="entry name" value="paralog of FGE (formylglycine-generating enzyme)"/>
    <property type="match status" value="1"/>
</dbReference>
<dbReference type="GO" id="GO:0019441">
    <property type="term" value="P:L-tryptophan catabolic process to kynurenine"/>
    <property type="evidence" value="ECO:0007669"/>
    <property type="project" value="InterPro"/>
</dbReference>
<keyword evidence="3" id="KW-0560">Oxidoreductase</keyword>
<dbReference type="Proteomes" id="UP000078240">
    <property type="component" value="Unassembled WGS sequence"/>
</dbReference>
<evidence type="ECO:0000256" key="1">
    <source>
        <dbReference type="ARBA" id="ARBA00007119"/>
    </source>
</evidence>
<keyword evidence="2 6" id="KW-0479">Metal-binding</keyword>
<dbReference type="Pfam" id="PF12867">
    <property type="entry name" value="DinB_2"/>
    <property type="match status" value="1"/>
</dbReference>
<dbReference type="Pfam" id="PF03781">
    <property type="entry name" value="FGE-sulfatase"/>
    <property type="match status" value="1"/>
</dbReference>
<dbReference type="SUPFAM" id="SSF53335">
    <property type="entry name" value="S-adenosyl-L-methionine-dependent methyltransferases"/>
    <property type="match status" value="1"/>
</dbReference>
<evidence type="ECO:0000313" key="11">
    <source>
        <dbReference type="Proteomes" id="UP000078240"/>
    </source>
</evidence>
<dbReference type="CDD" id="cd02440">
    <property type="entry name" value="AdoMet_MTases"/>
    <property type="match status" value="1"/>
</dbReference>
<dbReference type="PANTHER" id="PTHR23150">
    <property type="entry name" value="SULFATASE MODIFYING FACTOR 1, 2"/>
    <property type="match status" value="1"/>
</dbReference>
<feature type="region of interest" description="Disordered" evidence="7">
    <location>
        <begin position="550"/>
        <end position="584"/>
    </location>
</feature>
<comment type="pathway">
    <text evidence="5">Amino-acid biosynthesis; ergothioneine biosynthesis.</text>
</comment>
<dbReference type="InterPro" id="IPR037217">
    <property type="entry name" value="Trp/Indoleamine_2_3_dOase-like"/>
</dbReference>
<dbReference type="InterPro" id="IPR027577">
    <property type="entry name" value="OvoA_Nterm"/>
</dbReference>
<dbReference type="InterPro" id="IPR029063">
    <property type="entry name" value="SAM-dependent_MTases_sf"/>
</dbReference>